<dbReference type="Proteomes" id="UP001642540">
    <property type="component" value="Unassembled WGS sequence"/>
</dbReference>
<evidence type="ECO:0000256" key="1">
    <source>
        <dbReference type="ARBA" id="ARBA00022460"/>
    </source>
</evidence>
<sequence length="266" mass="28692">MKTTEHAHNPVLIMGATWSRWLDGGLSEVTFDLVALFGILQVTTGGYVPANAQAYYPSYYPTFVKQPVIQQTQYLRPVAPVTVVQVPQKQPLQLRPPAQAVQVALPNTRPPVVAIHAQQPVQTINTVPVQNVPVLAIHAQQPPRKIVLPVPAQQIVSVPNYSYSYAVKDATTGDEKSHEETRNGDNVIGRYTVVEPDGTLRTVTYTAGIHGFNAVVERTPGYAPPNAPPKVVAVSKPVAVAVKPVAFPQFPASSVPVYPAGFHFGG</sequence>
<dbReference type="PROSITE" id="PS51155">
    <property type="entry name" value="CHIT_BIND_RR_2"/>
    <property type="match status" value="1"/>
</dbReference>
<evidence type="ECO:0000313" key="4">
    <source>
        <dbReference type="Proteomes" id="UP001642540"/>
    </source>
</evidence>
<accession>A0ABP1Q424</accession>
<dbReference type="InterPro" id="IPR051217">
    <property type="entry name" value="Insect_Cuticle_Struc_Prot"/>
</dbReference>
<dbReference type="PRINTS" id="PR00947">
    <property type="entry name" value="CUTICLE"/>
</dbReference>
<evidence type="ECO:0000313" key="3">
    <source>
        <dbReference type="EMBL" id="CAL8086981.1"/>
    </source>
</evidence>
<evidence type="ECO:0008006" key="5">
    <source>
        <dbReference type="Google" id="ProtNLM"/>
    </source>
</evidence>
<dbReference type="InterPro" id="IPR031311">
    <property type="entry name" value="CHIT_BIND_RR_consensus"/>
</dbReference>
<evidence type="ECO:0000256" key="2">
    <source>
        <dbReference type="PROSITE-ProRule" id="PRU00497"/>
    </source>
</evidence>
<gene>
    <name evidence="3" type="ORF">ODALV1_LOCUS6602</name>
</gene>
<keyword evidence="1 2" id="KW-0193">Cuticle</keyword>
<dbReference type="Pfam" id="PF00379">
    <property type="entry name" value="Chitin_bind_4"/>
    <property type="match status" value="1"/>
</dbReference>
<reference evidence="3 4" key="1">
    <citation type="submission" date="2024-08" db="EMBL/GenBank/DDBJ databases">
        <authorList>
            <person name="Cucini C."/>
            <person name="Frati F."/>
        </authorList>
    </citation>
    <scope>NUCLEOTIDE SEQUENCE [LARGE SCALE GENOMIC DNA]</scope>
</reference>
<organism evidence="3 4">
    <name type="scientific">Orchesella dallaii</name>
    <dbReference type="NCBI Taxonomy" id="48710"/>
    <lineage>
        <taxon>Eukaryota</taxon>
        <taxon>Metazoa</taxon>
        <taxon>Ecdysozoa</taxon>
        <taxon>Arthropoda</taxon>
        <taxon>Hexapoda</taxon>
        <taxon>Collembola</taxon>
        <taxon>Entomobryomorpha</taxon>
        <taxon>Entomobryoidea</taxon>
        <taxon>Orchesellidae</taxon>
        <taxon>Orchesellinae</taxon>
        <taxon>Orchesella</taxon>
    </lineage>
</organism>
<dbReference type="EMBL" id="CAXLJM020000020">
    <property type="protein sequence ID" value="CAL8086981.1"/>
    <property type="molecule type" value="Genomic_DNA"/>
</dbReference>
<protein>
    <recommendedName>
        <fullName evidence="5">Cuticle protein</fullName>
    </recommendedName>
</protein>
<name>A0ABP1Q424_9HEXA</name>
<dbReference type="PANTHER" id="PTHR12236:SF75">
    <property type="entry name" value="CUTICULAR PROTEIN 62BB, ISOFORM A"/>
    <property type="match status" value="1"/>
</dbReference>
<comment type="caution">
    <text evidence="3">The sequence shown here is derived from an EMBL/GenBank/DDBJ whole genome shotgun (WGS) entry which is preliminary data.</text>
</comment>
<proteinExistence type="predicted"/>
<keyword evidence="4" id="KW-1185">Reference proteome</keyword>
<dbReference type="PANTHER" id="PTHR12236">
    <property type="entry name" value="STRUCTURAL CONTITUENT OF CUTICLE"/>
    <property type="match status" value="1"/>
</dbReference>
<dbReference type="PROSITE" id="PS00233">
    <property type="entry name" value="CHIT_BIND_RR_1"/>
    <property type="match status" value="1"/>
</dbReference>
<dbReference type="InterPro" id="IPR000618">
    <property type="entry name" value="Insect_cuticle"/>
</dbReference>